<protein>
    <submittedName>
        <fullName evidence="1">Uncharacterized protein</fullName>
    </submittedName>
</protein>
<proteinExistence type="predicted"/>
<evidence type="ECO:0000313" key="1">
    <source>
        <dbReference type="EMBL" id="AQT47983.1"/>
    </source>
</evidence>
<evidence type="ECO:0000313" key="2">
    <source>
        <dbReference type="Proteomes" id="UP000189632"/>
    </source>
</evidence>
<gene>
    <name evidence="1" type="ORF">BBC0122_018880</name>
</gene>
<dbReference type="KEGG" id="bapi:BBC0122_018880"/>
<dbReference type="RefSeq" id="WP_077993431.1">
    <property type="nucleotide sequence ID" value="NZ_CAXUOT020000003.1"/>
</dbReference>
<dbReference type="OrthoDB" id="7452082at2"/>
<dbReference type="EMBL" id="CP015625">
    <property type="protein sequence ID" value="AQT47983.1"/>
    <property type="molecule type" value="Genomic_DNA"/>
</dbReference>
<accession>A0A1U9MJT6</accession>
<keyword evidence="2" id="KW-1185">Reference proteome</keyword>
<name>A0A1U9MJT6_9HYPH</name>
<reference evidence="1 2" key="1">
    <citation type="submission" date="2016-11" db="EMBL/GenBank/DDBJ databases">
        <title>Comparative genomics of Bartonella apis.</title>
        <authorList>
            <person name="Engel P."/>
        </authorList>
    </citation>
    <scope>NUCLEOTIDE SEQUENCE [LARGE SCALE GENOMIC DNA]</scope>
    <source>
        <strain evidence="1 2">BBC0122</strain>
    </source>
</reference>
<organism evidence="1 2">
    <name type="scientific">Bartonella choladocola</name>
    <dbReference type="NCBI Taxonomy" id="2750995"/>
    <lineage>
        <taxon>Bacteria</taxon>
        <taxon>Pseudomonadati</taxon>
        <taxon>Pseudomonadota</taxon>
        <taxon>Alphaproteobacteria</taxon>
        <taxon>Hyphomicrobiales</taxon>
        <taxon>Bartonellaceae</taxon>
        <taxon>Bartonella</taxon>
    </lineage>
</organism>
<sequence>MTKTDKNFDAWLERFGPSKMNAEYSELFETYGDDLKRVKKTNIKCVWTLVEVDDKRFLIPGFHLVNRLNYLIASHPRNETDDAEWDEVPFDEENMDE</sequence>
<dbReference type="Proteomes" id="UP000189632">
    <property type="component" value="Chromosome"/>
</dbReference>
<dbReference type="AlphaFoldDB" id="A0A1U9MJT6"/>